<evidence type="ECO:0000313" key="2">
    <source>
        <dbReference type="EMBL" id="VAW31094.1"/>
    </source>
</evidence>
<name>A0A3B0VHB9_9ZZZZ</name>
<dbReference type="PANTHER" id="PTHR43681">
    <property type="entry name" value="TRANSMEMBRANE GTPASE FZO"/>
    <property type="match status" value="1"/>
</dbReference>
<dbReference type="InterPro" id="IPR027417">
    <property type="entry name" value="P-loop_NTPase"/>
</dbReference>
<gene>
    <name evidence="2" type="ORF">MNBD_CHLOROFLEXI01-4775</name>
</gene>
<dbReference type="EMBL" id="UOEU01000154">
    <property type="protein sequence ID" value="VAW31094.1"/>
    <property type="molecule type" value="Genomic_DNA"/>
</dbReference>
<proteinExistence type="predicted"/>
<dbReference type="PANTHER" id="PTHR43681:SF1">
    <property type="entry name" value="SARCALUMENIN"/>
    <property type="match status" value="1"/>
</dbReference>
<evidence type="ECO:0000259" key="1">
    <source>
        <dbReference type="Pfam" id="PF01926"/>
    </source>
</evidence>
<accession>A0A3B0VHB9</accession>
<reference evidence="2" key="1">
    <citation type="submission" date="2018-06" db="EMBL/GenBank/DDBJ databases">
        <authorList>
            <person name="Zhirakovskaya E."/>
        </authorList>
    </citation>
    <scope>NUCLEOTIDE SEQUENCE</scope>
</reference>
<dbReference type="InterPro" id="IPR051943">
    <property type="entry name" value="TRAFAC_Dynamin-like_GTPase"/>
</dbReference>
<dbReference type="InterPro" id="IPR006073">
    <property type="entry name" value="GTP-bd"/>
</dbReference>
<dbReference type="SUPFAM" id="SSF52540">
    <property type="entry name" value="P-loop containing nucleoside triphosphate hydrolases"/>
    <property type="match status" value="1"/>
</dbReference>
<sequence>MDAILNIEQEELLKRTRDTLGQLRDLLADTAASDEDRTALADSIRQLDDLFLLVVAGEFNAGKSAFINALLGQELQAEGVTPTTSQIYLLKYGELTNQVPGDKGIWVQTAPIEILKKISIVDTPGTNAILREHEALTAEFIPRSDLVLFITSADRPFSESERTFLTQIRDWGKKIVLLINK</sequence>
<dbReference type="Pfam" id="PF01926">
    <property type="entry name" value="MMR_HSR1"/>
    <property type="match status" value="1"/>
</dbReference>
<organism evidence="2">
    <name type="scientific">hydrothermal vent metagenome</name>
    <dbReference type="NCBI Taxonomy" id="652676"/>
    <lineage>
        <taxon>unclassified sequences</taxon>
        <taxon>metagenomes</taxon>
        <taxon>ecological metagenomes</taxon>
    </lineage>
</organism>
<dbReference type="CDD" id="cd09912">
    <property type="entry name" value="DLP_2"/>
    <property type="match status" value="1"/>
</dbReference>
<dbReference type="Gene3D" id="3.40.50.300">
    <property type="entry name" value="P-loop containing nucleotide triphosphate hydrolases"/>
    <property type="match status" value="1"/>
</dbReference>
<feature type="domain" description="G" evidence="1">
    <location>
        <begin position="54"/>
        <end position="181"/>
    </location>
</feature>
<feature type="non-terminal residue" evidence="2">
    <location>
        <position position="181"/>
    </location>
</feature>
<dbReference type="AlphaFoldDB" id="A0A3B0VHB9"/>
<dbReference type="GO" id="GO:0005525">
    <property type="term" value="F:GTP binding"/>
    <property type="evidence" value="ECO:0007669"/>
    <property type="project" value="InterPro"/>
</dbReference>
<protein>
    <recommendedName>
        <fullName evidence="1">G domain-containing protein</fullName>
    </recommendedName>
</protein>